<sequence length="189" mass="21832">MKFAYVSVFLLASLPAAAQDQAENNSNSGQESAQNTRPIEEITVTSDLSFSSLRFQIREARDKVYLMFNELNTDDDFDVDCRKTDYTGSYIQGHDCYPVFFDKAVAQNTQDAFGFSGPPAMDFFKSQRVIMMQERSNFARLRVKVLNIAIENNAFADTLLDLHDVEREYEYRKEQCMKKPAFLFLFKRC</sequence>
<proteinExistence type="predicted"/>
<dbReference type="AlphaFoldDB" id="A0A2A4WXL7"/>
<evidence type="ECO:0000313" key="2">
    <source>
        <dbReference type="EMBL" id="PCI74974.1"/>
    </source>
</evidence>
<reference evidence="3" key="1">
    <citation type="submission" date="2017-08" db="EMBL/GenBank/DDBJ databases">
        <title>A dynamic microbial community with high functional redundancy inhabits the cold, oxic subseafloor aquifer.</title>
        <authorList>
            <person name="Tully B.J."/>
            <person name="Wheat C.G."/>
            <person name="Glazer B.T."/>
            <person name="Huber J.A."/>
        </authorList>
    </citation>
    <scope>NUCLEOTIDE SEQUENCE [LARGE SCALE GENOMIC DNA]</scope>
</reference>
<evidence type="ECO:0000256" key="1">
    <source>
        <dbReference type="SAM" id="SignalP"/>
    </source>
</evidence>
<dbReference type="EMBL" id="NVUL01000086">
    <property type="protein sequence ID" value="PCI74974.1"/>
    <property type="molecule type" value="Genomic_DNA"/>
</dbReference>
<feature type="chain" id="PRO_5013059985" evidence="1">
    <location>
        <begin position="19"/>
        <end position="189"/>
    </location>
</feature>
<dbReference type="Proteomes" id="UP000218767">
    <property type="component" value="Unassembled WGS sequence"/>
</dbReference>
<evidence type="ECO:0000313" key="3">
    <source>
        <dbReference type="Proteomes" id="UP000218767"/>
    </source>
</evidence>
<feature type="signal peptide" evidence="1">
    <location>
        <begin position="1"/>
        <end position="18"/>
    </location>
</feature>
<name>A0A2A4WXL7_9GAMM</name>
<protein>
    <submittedName>
        <fullName evidence="2">Uncharacterized protein</fullName>
    </submittedName>
</protein>
<comment type="caution">
    <text evidence="2">The sequence shown here is derived from an EMBL/GenBank/DDBJ whole genome shotgun (WGS) entry which is preliminary data.</text>
</comment>
<organism evidence="2 3">
    <name type="scientific">SAR86 cluster bacterium</name>
    <dbReference type="NCBI Taxonomy" id="2030880"/>
    <lineage>
        <taxon>Bacteria</taxon>
        <taxon>Pseudomonadati</taxon>
        <taxon>Pseudomonadota</taxon>
        <taxon>Gammaproteobacteria</taxon>
        <taxon>SAR86 cluster</taxon>
    </lineage>
</organism>
<keyword evidence="1" id="KW-0732">Signal</keyword>
<accession>A0A2A4WXL7</accession>
<gene>
    <name evidence="2" type="ORF">COB20_13925</name>
</gene>